<evidence type="ECO:0000313" key="5">
    <source>
        <dbReference type="Proteomes" id="UP000471152"/>
    </source>
</evidence>
<feature type="compositionally biased region" description="Pro residues" evidence="1">
    <location>
        <begin position="267"/>
        <end position="276"/>
    </location>
</feature>
<dbReference type="AlphaFoldDB" id="A0A6P0EUY2"/>
<name>A0A6P0EUY2_9ACTN</name>
<evidence type="ECO:0000313" key="4">
    <source>
        <dbReference type="Proteomes" id="UP000468828"/>
    </source>
</evidence>
<feature type="region of interest" description="Disordered" evidence="1">
    <location>
        <begin position="263"/>
        <end position="304"/>
    </location>
</feature>
<dbReference type="Proteomes" id="UP000468828">
    <property type="component" value="Unassembled WGS sequence"/>
</dbReference>
<accession>A0A6P0EUY2</accession>
<evidence type="ECO:0000313" key="3">
    <source>
        <dbReference type="EMBL" id="NEN51713.1"/>
    </source>
</evidence>
<reference evidence="3 5" key="2">
    <citation type="submission" date="2020-02" db="EMBL/GenBank/DDBJ databases">
        <title>The WGS of Modestobacter muralis DSM 100205.</title>
        <authorList>
            <person name="Jiang Z."/>
        </authorList>
    </citation>
    <scope>NUCLEOTIDE SEQUENCE [LARGE SCALE GENOMIC DNA]</scope>
    <source>
        <strain evidence="3 5">DSM 100205</strain>
    </source>
</reference>
<evidence type="ECO:0000313" key="2">
    <source>
        <dbReference type="EMBL" id="NEK94825.1"/>
    </source>
</evidence>
<dbReference type="EMBL" id="JAAGWB010000034">
    <property type="protein sequence ID" value="NEN51713.1"/>
    <property type="molecule type" value="Genomic_DNA"/>
</dbReference>
<proteinExistence type="predicted"/>
<dbReference type="RefSeq" id="WP_163611386.1">
    <property type="nucleotide sequence ID" value="NZ_JAAGWB010000034.1"/>
</dbReference>
<sequence length="389" mass="38960">MSSPAAGPGGALVDEMGSTVSRAARAGGRRSRRAAQAAGWVAAAALLAQASVGWLPTQLVPAAESSTSVRLVDDRAGGALFTSTGLVPGQVEQRCVALAVTGSAQSFGGVDLSAVVPRADLAPYLSLTVERGVLADPTRCDTFSGQQVWTGTLAQLPGTPATGVSTGWQPGVDQRAVFRFSVGVLDDPGAQGLTARASFVWSLDVTPVPAPVVVAEPTPVPAPAPVPAVVPAPVPSATPVPAPPAVPTARPVPVPAPVRTSAAVPAPAVPPAPSAEPAPSVGPAAPATRTGSVPGSFPRRGGTSGDVLLAPPIDTTPSSFVEVAAAMAQVAFAVADDSQFPLALVAVVIGFVAVQGRLDRRDPKLALAPVRHDLSGFPDFPESPRRAPS</sequence>
<keyword evidence="4" id="KW-1185">Reference proteome</keyword>
<reference evidence="2 4" key="1">
    <citation type="submission" date="2020-01" db="EMBL/GenBank/DDBJ databases">
        <title>the WGS Modestobacter muralis CPCC 204518.</title>
        <authorList>
            <person name="Jiang Z."/>
        </authorList>
    </citation>
    <scope>NUCLEOTIDE SEQUENCE [LARGE SCALE GENOMIC DNA]</scope>
    <source>
        <strain evidence="2 4">DSM 100205</strain>
    </source>
</reference>
<protein>
    <submittedName>
        <fullName evidence="2">Uncharacterized protein</fullName>
    </submittedName>
</protein>
<comment type="caution">
    <text evidence="2">The sequence shown here is derived from an EMBL/GenBank/DDBJ whole genome shotgun (WGS) entry which is preliminary data.</text>
</comment>
<gene>
    <name evidence="3" type="ORF">G3R41_12335</name>
    <name evidence="2" type="ORF">GCU67_11680</name>
</gene>
<dbReference type="Proteomes" id="UP000471152">
    <property type="component" value="Unassembled WGS sequence"/>
</dbReference>
<evidence type="ECO:0000256" key="1">
    <source>
        <dbReference type="SAM" id="MobiDB-lite"/>
    </source>
</evidence>
<feature type="compositionally biased region" description="Low complexity" evidence="1">
    <location>
        <begin position="277"/>
        <end position="288"/>
    </location>
</feature>
<dbReference type="EMBL" id="JAAGWH010000032">
    <property type="protein sequence ID" value="NEK94825.1"/>
    <property type="molecule type" value="Genomic_DNA"/>
</dbReference>
<organism evidence="2 4">
    <name type="scientific">Modestobacter muralis</name>
    <dbReference type="NCBI Taxonomy" id="1608614"/>
    <lineage>
        <taxon>Bacteria</taxon>
        <taxon>Bacillati</taxon>
        <taxon>Actinomycetota</taxon>
        <taxon>Actinomycetes</taxon>
        <taxon>Geodermatophilales</taxon>
        <taxon>Geodermatophilaceae</taxon>
        <taxon>Modestobacter</taxon>
    </lineage>
</organism>